<keyword evidence="3" id="KW-1185">Reference proteome</keyword>
<dbReference type="InterPro" id="IPR000182">
    <property type="entry name" value="GNAT_dom"/>
</dbReference>
<dbReference type="CDD" id="cd04301">
    <property type="entry name" value="NAT_SF"/>
    <property type="match status" value="1"/>
</dbReference>
<dbReference type="RefSeq" id="WP_070788025.1">
    <property type="nucleotide sequence ID" value="NZ_MKIQ01000027.1"/>
</dbReference>
<dbReference type="SUPFAM" id="SSF55729">
    <property type="entry name" value="Acyl-CoA N-acyltransferases (Nat)"/>
    <property type="match status" value="1"/>
</dbReference>
<dbReference type="Proteomes" id="UP000177273">
    <property type="component" value="Unassembled WGS sequence"/>
</dbReference>
<proteinExistence type="predicted"/>
<evidence type="ECO:0000313" key="2">
    <source>
        <dbReference type="EMBL" id="OFI46892.1"/>
    </source>
</evidence>
<organism evidence="2 3">
    <name type="scientific">Floricoccus penangensis</name>
    <dbReference type="NCBI Taxonomy" id="1859475"/>
    <lineage>
        <taxon>Bacteria</taxon>
        <taxon>Bacillati</taxon>
        <taxon>Bacillota</taxon>
        <taxon>Bacilli</taxon>
        <taxon>Lactobacillales</taxon>
        <taxon>Streptococcaceae</taxon>
        <taxon>Floricoccus</taxon>
    </lineage>
</organism>
<dbReference type="GO" id="GO:0016747">
    <property type="term" value="F:acyltransferase activity, transferring groups other than amino-acyl groups"/>
    <property type="evidence" value="ECO:0007669"/>
    <property type="project" value="InterPro"/>
</dbReference>
<protein>
    <submittedName>
        <fullName evidence="2">GNAT family N-acetyltransferase</fullName>
    </submittedName>
</protein>
<dbReference type="InterPro" id="IPR016181">
    <property type="entry name" value="Acyl_CoA_acyltransferase"/>
</dbReference>
<dbReference type="PROSITE" id="PS51186">
    <property type="entry name" value="GNAT"/>
    <property type="match status" value="1"/>
</dbReference>
<name>A0A9Q5JGD1_9LACT</name>
<dbReference type="AlphaFoldDB" id="A0A9Q5JGD1"/>
<dbReference type="OrthoDB" id="9782266at2"/>
<reference evidence="3" key="1">
    <citation type="submission" date="2016-09" db="EMBL/GenBank/DDBJ databases">
        <title>Draft genome sequence of a novel species of the family Streptococcaceae isolated from flowers.</title>
        <authorList>
            <person name="Chuah L.-O."/>
            <person name="Yap K.-P."/>
            <person name="Thong K.L."/>
            <person name="Liong M.T."/>
            <person name="Ahmad R."/>
            <person name="Rusul G."/>
        </authorList>
    </citation>
    <scope>NUCLEOTIDE SEQUENCE [LARGE SCALE GENOMIC DNA]</scope>
    <source>
        <strain evidence="3">HibF3</strain>
    </source>
</reference>
<evidence type="ECO:0000313" key="3">
    <source>
        <dbReference type="Proteomes" id="UP000177273"/>
    </source>
</evidence>
<accession>A0A9Q5JGD1</accession>
<sequence>MDIKSLSEKYIVKEADYTDLNQIFHLCQDNELYFKYCPPMVTIEGIEEDMNALPPGVSKENKHYLGFYNPTDKKLLAVMDLVEGYPDSTTIYIGFFMLDTEIQGQGIASELIEEVLNNLKELGFKKAKLGYVEGNPQATNFWKKNNFVETGRKLQFDEYVAIDAERKL</sequence>
<dbReference type="EMBL" id="MKIQ01000027">
    <property type="protein sequence ID" value="OFI46892.1"/>
    <property type="molecule type" value="Genomic_DNA"/>
</dbReference>
<comment type="caution">
    <text evidence="2">The sequence shown here is derived from an EMBL/GenBank/DDBJ whole genome shotgun (WGS) entry which is preliminary data.</text>
</comment>
<evidence type="ECO:0000259" key="1">
    <source>
        <dbReference type="PROSITE" id="PS51186"/>
    </source>
</evidence>
<dbReference type="Pfam" id="PF00583">
    <property type="entry name" value="Acetyltransf_1"/>
    <property type="match status" value="1"/>
</dbReference>
<feature type="domain" description="N-acetyltransferase" evidence="1">
    <location>
        <begin position="10"/>
        <end position="168"/>
    </location>
</feature>
<dbReference type="Gene3D" id="3.40.630.30">
    <property type="match status" value="1"/>
</dbReference>
<gene>
    <name evidence="2" type="ORF">BG262_03630</name>
</gene>